<dbReference type="SUPFAM" id="SSF51905">
    <property type="entry name" value="FAD/NAD(P)-binding domain"/>
    <property type="match status" value="1"/>
</dbReference>
<dbReference type="KEGG" id="tsin:OXH18_16940"/>
<dbReference type="InterPro" id="IPR036188">
    <property type="entry name" value="FAD/NAD-bd_sf"/>
</dbReference>
<evidence type="ECO:0000313" key="8">
    <source>
        <dbReference type="Proteomes" id="UP001163152"/>
    </source>
</evidence>
<evidence type="ECO:0000259" key="6">
    <source>
        <dbReference type="Pfam" id="PF05199"/>
    </source>
</evidence>
<proteinExistence type="inferred from homology"/>
<name>A0A9E9CAE7_9CYAN</name>
<dbReference type="PANTHER" id="PTHR42784:SF1">
    <property type="entry name" value="PYRANOSE 2-OXIDASE"/>
    <property type="match status" value="1"/>
</dbReference>
<dbReference type="EMBL" id="CP113797">
    <property type="protein sequence ID" value="WAL58850.1"/>
    <property type="molecule type" value="Genomic_DNA"/>
</dbReference>
<dbReference type="AlphaFoldDB" id="A0A9E9CAE7"/>
<evidence type="ECO:0000256" key="5">
    <source>
        <dbReference type="ARBA" id="ARBA00023002"/>
    </source>
</evidence>
<reference evidence="7" key="1">
    <citation type="submission" date="2022-12" db="EMBL/GenBank/DDBJ databases">
        <title>Polyphasic identification of a Novel Hot-Spring Cyanobacterium Ocullathermofonsia sinensis gen nov. sp. nov. and Genomic Insights on its Adaptations to the Thermal Habitat.</title>
        <authorList>
            <person name="Daroch M."/>
            <person name="Tang J."/>
            <person name="Jiang Y."/>
        </authorList>
    </citation>
    <scope>NUCLEOTIDE SEQUENCE</scope>
    <source>
        <strain evidence="7">PKUAC-SCTA174</strain>
    </source>
</reference>
<comment type="cofactor">
    <cofactor evidence="1">
        <name>FAD</name>
        <dbReference type="ChEBI" id="CHEBI:57692"/>
    </cofactor>
</comment>
<dbReference type="Proteomes" id="UP001163152">
    <property type="component" value="Chromosome"/>
</dbReference>
<keyword evidence="4" id="KW-0274">FAD</keyword>
<accession>A0A9E9CAE7</accession>
<evidence type="ECO:0000256" key="4">
    <source>
        <dbReference type="ARBA" id="ARBA00022827"/>
    </source>
</evidence>
<dbReference type="Pfam" id="PF05199">
    <property type="entry name" value="GMC_oxred_C"/>
    <property type="match status" value="1"/>
</dbReference>
<organism evidence="7 8">
    <name type="scientific">Thermocoleostomius sinensis A174</name>
    <dbReference type="NCBI Taxonomy" id="2016057"/>
    <lineage>
        <taxon>Bacteria</taxon>
        <taxon>Bacillati</taxon>
        <taxon>Cyanobacteriota</taxon>
        <taxon>Cyanophyceae</taxon>
        <taxon>Oculatellales</taxon>
        <taxon>Oculatellaceae</taxon>
        <taxon>Thermocoleostomius</taxon>
    </lineage>
</organism>
<evidence type="ECO:0000256" key="3">
    <source>
        <dbReference type="ARBA" id="ARBA00022630"/>
    </source>
</evidence>
<dbReference type="GO" id="GO:0016614">
    <property type="term" value="F:oxidoreductase activity, acting on CH-OH group of donors"/>
    <property type="evidence" value="ECO:0007669"/>
    <property type="project" value="InterPro"/>
</dbReference>
<sequence length="558" mass="61960">MLIDAHELSSEQVISVDICIVGSGPAGITLAREFLGQRQQVCLLESGGVELNPQVQALSQAETTGDPYLAPHLTRHRQFGGNSNIWSIKIGNGEIGVRYVPLDEIDFEQRDWLPYSGWPLTKADLDPFYERAQVVCQAGPYAYSADFWQTDDAAPLPLKTDRLVTNVFQFGPRHVFYQHYREELKQAENIKICVNATVLDIEADELAQTVKRLRVASTPDRQFWVEAKVFVLATGGIENARLLLASNQQQPTGLGNHHDLVGRYFMDHALVDGGMFTPSEPGLYDRMALYDLRRVNNAPILGRLGLSKQTMQQEHLLNFAAVLFPRPSQRQFDAIVAFKGLAESLLDKTLPSHLPSEVFKILAGLDYVVLASYLAATKHQSLAHGFGRGGWSELSNNQRRFKAFQVFFLTEQAPDPANRVTLSSQRDSFGVPKAEVHWKWGDFNNQSIARSQEILAEELSRAGLGTYQIKRNANGQPDVCYPAGLAHHLGTTRMHPDPKQGVVDVNGRVHGISNLFMTGSSVFPTGSYANPTLTIVALSLRLAGHLTQVLEQQTVEIH</sequence>
<protein>
    <submittedName>
        <fullName evidence="7">GMC family oxidoreductase</fullName>
    </submittedName>
</protein>
<keyword evidence="3" id="KW-0285">Flavoprotein</keyword>
<keyword evidence="8" id="KW-1185">Reference proteome</keyword>
<keyword evidence="5" id="KW-0560">Oxidoreductase</keyword>
<dbReference type="InterPro" id="IPR007867">
    <property type="entry name" value="GMC_OxRtase_C"/>
</dbReference>
<feature type="domain" description="Glucose-methanol-choline oxidoreductase C-terminal" evidence="6">
    <location>
        <begin position="414"/>
        <end position="538"/>
    </location>
</feature>
<dbReference type="PANTHER" id="PTHR42784">
    <property type="entry name" value="PYRANOSE 2-OXIDASE"/>
    <property type="match status" value="1"/>
</dbReference>
<evidence type="ECO:0000313" key="7">
    <source>
        <dbReference type="EMBL" id="WAL58850.1"/>
    </source>
</evidence>
<gene>
    <name evidence="7" type="ORF">OXH18_16940</name>
</gene>
<comment type="similarity">
    <text evidence="2">Belongs to the GMC oxidoreductase family.</text>
</comment>
<evidence type="ECO:0000256" key="2">
    <source>
        <dbReference type="ARBA" id="ARBA00010790"/>
    </source>
</evidence>
<dbReference type="Gene3D" id="3.50.50.60">
    <property type="entry name" value="FAD/NAD(P)-binding domain"/>
    <property type="match status" value="2"/>
</dbReference>
<evidence type="ECO:0000256" key="1">
    <source>
        <dbReference type="ARBA" id="ARBA00001974"/>
    </source>
</evidence>
<dbReference type="RefSeq" id="WP_268608285.1">
    <property type="nucleotide sequence ID" value="NZ_CP113797.1"/>
</dbReference>
<dbReference type="InterPro" id="IPR051473">
    <property type="entry name" value="P2Ox-like"/>
</dbReference>